<evidence type="ECO:0000256" key="6">
    <source>
        <dbReference type="RuleBase" id="RU365102"/>
    </source>
</evidence>
<dbReference type="AlphaFoldDB" id="A0AAD9MMW2"/>
<accession>A0AAD9MMW2</accession>
<sequence length="271" mass="28181">MTTGYAQTLLQPFSVPGLVIGLLTGFAATMLLRRALPEHLVVQGLDGIASWVVRSGCLASFSVVAASELGDKTFFMTALLSIQTSRVASFVGSVLALGVMTCVSVGIGFLLRAVPDSIRATERLGQWAGAASLVFFGVHAIAEGLRLPRGRPGAVRGARDAQLSMDEAGLDDDDEEESAAAYKRLWRGTGQVAALIFLGEWGDRSMLTTIALAAAQARPWGLLVGALAAHVATTLLAVTAGGLVAGRLDERRTSLVSGALLCGFAALSLIQ</sequence>
<dbReference type="InterPro" id="IPR001727">
    <property type="entry name" value="GDT1-like"/>
</dbReference>
<feature type="transmembrane region" description="Helical" evidence="6">
    <location>
        <begin position="222"/>
        <end position="246"/>
    </location>
</feature>
<reference evidence="7" key="1">
    <citation type="submission" date="2021-01" db="EMBL/GenBank/DDBJ databases">
        <authorList>
            <person name="Eckstrom K.M.E."/>
        </authorList>
    </citation>
    <scope>NUCLEOTIDE SEQUENCE</scope>
    <source>
        <strain evidence="7">UVCC 0001</strain>
    </source>
</reference>
<dbReference type="GO" id="GO:0015085">
    <property type="term" value="F:calcium ion transmembrane transporter activity"/>
    <property type="evidence" value="ECO:0007669"/>
    <property type="project" value="TreeGrafter"/>
</dbReference>
<dbReference type="GO" id="GO:0016020">
    <property type="term" value="C:membrane"/>
    <property type="evidence" value="ECO:0007669"/>
    <property type="project" value="UniProtKB-SubCell"/>
</dbReference>
<dbReference type="EMBL" id="JASFZW010000006">
    <property type="protein sequence ID" value="KAK2077686.1"/>
    <property type="molecule type" value="Genomic_DNA"/>
</dbReference>
<evidence type="ECO:0000256" key="2">
    <source>
        <dbReference type="ARBA" id="ARBA00009190"/>
    </source>
</evidence>
<gene>
    <name evidence="7" type="ORF">QBZ16_004532</name>
</gene>
<evidence type="ECO:0000256" key="4">
    <source>
        <dbReference type="ARBA" id="ARBA00022989"/>
    </source>
</evidence>
<dbReference type="PANTHER" id="PTHR12608:SF7">
    <property type="entry name" value="PROTEIN PAM71-HOMOLOG, CHLOROPLASTIC"/>
    <property type="match status" value="1"/>
</dbReference>
<feature type="transmembrane region" description="Helical" evidence="6">
    <location>
        <begin position="13"/>
        <end position="32"/>
    </location>
</feature>
<dbReference type="GO" id="GO:0032472">
    <property type="term" value="P:Golgi calcium ion transport"/>
    <property type="evidence" value="ECO:0007669"/>
    <property type="project" value="TreeGrafter"/>
</dbReference>
<dbReference type="GO" id="GO:0005384">
    <property type="term" value="F:manganese ion transmembrane transporter activity"/>
    <property type="evidence" value="ECO:0007669"/>
    <property type="project" value="TreeGrafter"/>
</dbReference>
<protein>
    <recommendedName>
        <fullName evidence="6">GDT1 family protein</fullName>
    </recommendedName>
</protein>
<name>A0AAD9MMW2_PROWI</name>
<feature type="transmembrane region" description="Helical" evidence="6">
    <location>
        <begin position="124"/>
        <end position="142"/>
    </location>
</feature>
<feature type="transmembrane region" description="Helical" evidence="6">
    <location>
        <begin position="253"/>
        <end position="270"/>
    </location>
</feature>
<evidence type="ECO:0000256" key="5">
    <source>
        <dbReference type="ARBA" id="ARBA00023136"/>
    </source>
</evidence>
<evidence type="ECO:0000256" key="3">
    <source>
        <dbReference type="ARBA" id="ARBA00022692"/>
    </source>
</evidence>
<dbReference type="PANTHER" id="PTHR12608">
    <property type="entry name" value="TRANSMEMBRANE PROTEIN HTP-1 RELATED"/>
    <property type="match status" value="1"/>
</dbReference>
<dbReference type="Proteomes" id="UP001255856">
    <property type="component" value="Unassembled WGS sequence"/>
</dbReference>
<dbReference type="GO" id="GO:0009507">
    <property type="term" value="C:chloroplast"/>
    <property type="evidence" value="ECO:0007669"/>
    <property type="project" value="TreeGrafter"/>
</dbReference>
<evidence type="ECO:0000313" key="8">
    <source>
        <dbReference type="Proteomes" id="UP001255856"/>
    </source>
</evidence>
<keyword evidence="5 6" id="KW-0472">Membrane</keyword>
<dbReference type="Pfam" id="PF01169">
    <property type="entry name" value="GDT1"/>
    <property type="match status" value="2"/>
</dbReference>
<dbReference type="GO" id="GO:0005794">
    <property type="term" value="C:Golgi apparatus"/>
    <property type="evidence" value="ECO:0007669"/>
    <property type="project" value="TreeGrafter"/>
</dbReference>
<keyword evidence="3 6" id="KW-0812">Transmembrane</keyword>
<keyword evidence="4 6" id="KW-1133">Transmembrane helix</keyword>
<evidence type="ECO:0000256" key="1">
    <source>
        <dbReference type="ARBA" id="ARBA00004141"/>
    </source>
</evidence>
<evidence type="ECO:0000313" key="7">
    <source>
        <dbReference type="EMBL" id="KAK2077686.1"/>
    </source>
</evidence>
<proteinExistence type="inferred from homology"/>
<comment type="caution">
    <text evidence="7">The sequence shown here is derived from an EMBL/GenBank/DDBJ whole genome shotgun (WGS) entry which is preliminary data.</text>
</comment>
<feature type="transmembrane region" description="Helical" evidence="6">
    <location>
        <begin position="44"/>
        <end position="67"/>
    </location>
</feature>
<feature type="transmembrane region" description="Helical" evidence="6">
    <location>
        <begin position="87"/>
        <end position="112"/>
    </location>
</feature>
<comment type="subcellular location">
    <subcellularLocation>
        <location evidence="1 6">Membrane</location>
        <topology evidence="1 6">Multi-pass membrane protein</topology>
    </subcellularLocation>
</comment>
<comment type="similarity">
    <text evidence="2 6">Belongs to the GDT1 family.</text>
</comment>
<dbReference type="GO" id="GO:0032468">
    <property type="term" value="P:Golgi calcium ion homeostasis"/>
    <property type="evidence" value="ECO:0007669"/>
    <property type="project" value="TreeGrafter"/>
</dbReference>
<organism evidence="7 8">
    <name type="scientific">Prototheca wickerhamii</name>
    <dbReference type="NCBI Taxonomy" id="3111"/>
    <lineage>
        <taxon>Eukaryota</taxon>
        <taxon>Viridiplantae</taxon>
        <taxon>Chlorophyta</taxon>
        <taxon>core chlorophytes</taxon>
        <taxon>Trebouxiophyceae</taxon>
        <taxon>Chlorellales</taxon>
        <taxon>Chlorellaceae</taxon>
        <taxon>Prototheca</taxon>
    </lineage>
</organism>
<keyword evidence="8" id="KW-1185">Reference proteome</keyword>